<proteinExistence type="inferred from homology"/>
<keyword evidence="4" id="KW-1185">Reference proteome</keyword>
<dbReference type="AlphaFoldDB" id="A0AA86J0R1"/>
<organism evidence="3 4">
    <name type="scientific">Limnobacter thiooxidans</name>
    <dbReference type="NCBI Taxonomy" id="131080"/>
    <lineage>
        <taxon>Bacteria</taxon>
        <taxon>Pseudomonadati</taxon>
        <taxon>Pseudomonadota</taxon>
        <taxon>Betaproteobacteria</taxon>
        <taxon>Burkholderiales</taxon>
        <taxon>Burkholderiaceae</taxon>
        <taxon>Limnobacter</taxon>
    </lineage>
</organism>
<dbReference type="GO" id="GO:0047617">
    <property type="term" value="F:fatty acyl-CoA hydrolase activity"/>
    <property type="evidence" value="ECO:0007669"/>
    <property type="project" value="TreeGrafter"/>
</dbReference>
<evidence type="ECO:0000313" key="3">
    <source>
        <dbReference type="EMBL" id="BET25988.1"/>
    </source>
</evidence>
<dbReference type="KEGG" id="lto:RGQ30_14890"/>
<dbReference type="PANTHER" id="PTHR31793">
    <property type="entry name" value="4-HYDROXYBENZOYL-COA THIOESTERASE FAMILY MEMBER"/>
    <property type="match status" value="1"/>
</dbReference>
<sequence>MSNATINPIGTLPHYPVHQTVQTRWHDNDIYGHVNNVVYYSYFDSVVNRFLIEEGGLDIHKGDVVGFVVESNCKYLKPLAYPEAVTAGLRVGKLGNSSVRYELGLFNAQGDLCAEGYFVHVFVNKASNSPTPIPESIRNKLQQLLPAQ</sequence>
<dbReference type="InterPro" id="IPR050563">
    <property type="entry name" value="4-hydroxybenzoyl-CoA_TE"/>
</dbReference>
<gene>
    <name evidence="3" type="ORF">RGQ30_14890</name>
</gene>
<comment type="similarity">
    <text evidence="1">Belongs to the 4-hydroxybenzoyl-CoA thioesterase family.</text>
</comment>
<dbReference type="EMBL" id="AP028947">
    <property type="protein sequence ID" value="BET25988.1"/>
    <property type="molecule type" value="Genomic_DNA"/>
</dbReference>
<dbReference type="Pfam" id="PF13279">
    <property type="entry name" value="4HBT_2"/>
    <property type="match status" value="1"/>
</dbReference>
<protein>
    <submittedName>
        <fullName evidence="3">Thioesterase family protein</fullName>
    </submittedName>
</protein>
<dbReference type="RefSeq" id="WP_130556504.1">
    <property type="nucleotide sequence ID" value="NZ_AP028947.1"/>
</dbReference>
<dbReference type="Proteomes" id="UP001329151">
    <property type="component" value="Chromosome"/>
</dbReference>
<dbReference type="CDD" id="cd00586">
    <property type="entry name" value="4HBT"/>
    <property type="match status" value="1"/>
</dbReference>
<evidence type="ECO:0000256" key="2">
    <source>
        <dbReference type="ARBA" id="ARBA00022801"/>
    </source>
</evidence>
<accession>A0AA86J0R1</accession>
<evidence type="ECO:0000313" key="4">
    <source>
        <dbReference type="Proteomes" id="UP001329151"/>
    </source>
</evidence>
<dbReference type="SUPFAM" id="SSF54637">
    <property type="entry name" value="Thioesterase/thiol ester dehydrase-isomerase"/>
    <property type="match status" value="1"/>
</dbReference>
<evidence type="ECO:0000256" key="1">
    <source>
        <dbReference type="ARBA" id="ARBA00005953"/>
    </source>
</evidence>
<keyword evidence="2" id="KW-0378">Hydrolase</keyword>
<dbReference type="Gene3D" id="3.10.129.10">
    <property type="entry name" value="Hotdog Thioesterase"/>
    <property type="match status" value="1"/>
</dbReference>
<reference evidence="3 4" key="1">
    <citation type="submission" date="2023-10" db="EMBL/GenBank/DDBJ databases">
        <title>Complete Genome Sequence of Limnobacter thiooxidans CS-K2T, Isolated from freshwater lake sediments in Bavaria, Germany.</title>
        <authorList>
            <person name="Naruki M."/>
            <person name="Watanabe A."/>
            <person name="Warashina T."/>
            <person name="Morita T."/>
            <person name="Arakawa K."/>
        </authorList>
    </citation>
    <scope>NUCLEOTIDE SEQUENCE [LARGE SCALE GENOMIC DNA]</scope>
    <source>
        <strain evidence="3 4">CS-K2</strain>
    </source>
</reference>
<dbReference type="PANTHER" id="PTHR31793:SF27">
    <property type="entry name" value="NOVEL THIOESTERASE SUPERFAMILY DOMAIN AND SAPOSIN A-TYPE DOMAIN CONTAINING PROTEIN (0610012H03RIK)"/>
    <property type="match status" value="1"/>
</dbReference>
<dbReference type="InterPro" id="IPR029069">
    <property type="entry name" value="HotDog_dom_sf"/>
</dbReference>
<name>A0AA86J0R1_9BURK</name>